<protein>
    <submittedName>
        <fullName evidence="1">Uncharacterized protein</fullName>
    </submittedName>
</protein>
<dbReference type="EMBL" id="LNJE01000010">
    <property type="protein sequence ID" value="KYC57718.1"/>
    <property type="molecule type" value="Genomic_DNA"/>
</dbReference>
<dbReference type="AlphaFoldDB" id="A0A150JKW2"/>
<accession>A0A150JKW2</accession>
<evidence type="ECO:0000313" key="1">
    <source>
        <dbReference type="EMBL" id="KYC57718.1"/>
    </source>
</evidence>
<comment type="caution">
    <text evidence="1">The sequence shown here is derived from an EMBL/GenBank/DDBJ whole genome shotgun (WGS) entry which is preliminary data.</text>
</comment>
<proteinExistence type="predicted"/>
<sequence>MVTIIRDGIIPFYQREFLKERNFSMTPLVKLEYKSKPNKPAYVWTNFYGTQEDFNKLPISKQKSYIVKMRTYQVKKLARVTPFHAKNLAHDFNGKIYHENFTRNTQ</sequence>
<name>A0A150JKW2_9EURY</name>
<gene>
    <name evidence="1" type="ORF">APG09_00963</name>
</gene>
<organism evidence="1">
    <name type="scientific">Candidatus Methanofastidiosum methylothiophilum</name>
    <dbReference type="NCBI Taxonomy" id="1705564"/>
    <lineage>
        <taxon>Archaea</taxon>
        <taxon>Methanobacteriati</taxon>
        <taxon>Methanobacteriota</taxon>
        <taxon>Stenosarchaea group</taxon>
        <taxon>Candidatus Methanofastidiosia</taxon>
        <taxon>Candidatus Methanofastidiosales</taxon>
        <taxon>Candidatus Methanofastidiosaceae</taxon>
        <taxon>Candidatus Methanofastidiosum</taxon>
    </lineage>
</organism>
<reference evidence="1" key="1">
    <citation type="journal article" date="2016" name="ISME J.">
        <title>Chasing the elusive Euryarchaeota class WSA2: genomes reveal a uniquely fastidious methyl-reducing methanogen.</title>
        <authorList>
            <person name="Nobu M.K."/>
            <person name="Narihiro T."/>
            <person name="Kuroda K."/>
            <person name="Mei R."/>
            <person name="Liu W.T."/>
        </authorList>
    </citation>
    <scope>NUCLEOTIDE SEQUENCE [LARGE SCALE GENOMIC DNA]</scope>
    <source>
        <strain evidence="1">ADurb1213_Bin02801</strain>
    </source>
</reference>